<keyword evidence="2" id="KW-1185">Reference proteome</keyword>
<organism evidence="1 2">
    <name type="scientific">Shimia marina</name>
    <dbReference type="NCBI Taxonomy" id="321267"/>
    <lineage>
        <taxon>Bacteria</taxon>
        <taxon>Pseudomonadati</taxon>
        <taxon>Pseudomonadota</taxon>
        <taxon>Alphaproteobacteria</taxon>
        <taxon>Rhodobacterales</taxon>
        <taxon>Roseobacteraceae</taxon>
    </lineage>
</organism>
<proteinExistence type="predicted"/>
<dbReference type="EMBL" id="CYPW01000001">
    <property type="protein sequence ID" value="CUH50616.1"/>
    <property type="molecule type" value="Genomic_DNA"/>
</dbReference>
<sequence>MHNFAALDWPQSLITQRIKTASRVGRLMPQSPAAKLGIQEGWLVLALNGEAPSEDRVSALYAADNVEIVFMDEATEQCFHVVGTGIPFGFNVMPVFSEEYRLDIRVGKIPAMDWLKPWNVGATSGYTDLRRDFEVALSPVSHNLFGAFLSARKKRMAQLSSVDRWSQLGLALAALAQEDFDTALAFGQAYFRNLQSSETDSDPMIVLSAASYVMAACFWHSQDRDAALDMVSDALFYDPDAAPARQLFEGITGHAFVAPAKSLRGHVFPVADYALPQFDPYDVWADPGEDLNLQQALAGMSPKDYGLICVLGVYRSNGPFLEDLQRVLALQKSEELRPAFLHVISAWSGNPDSDISRHRIGFETQMKDQGLTMNIGFDAPDHISTAVAAEALPTWFVIAPGGTVMAYGPLEEGEVITAIAQASNPAQTPAM</sequence>
<evidence type="ECO:0000313" key="2">
    <source>
        <dbReference type="Proteomes" id="UP000054823"/>
    </source>
</evidence>
<protein>
    <submittedName>
        <fullName evidence="1">Uncharacterized protein</fullName>
    </submittedName>
</protein>
<evidence type="ECO:0000313" key="1">
    <source>
        <dbReference type="EMBL" id="CUH50616.1"/>
    </source>
</evidence>
<dbReference type="Proteomes" id="UP000054823">
    <property type="component" value="Unassembled WGS sequence"/>
</dbReference>
<dbReference type="SUPFAM" id="SSF50156">
    <property type="entry name" value="PDZ domain-like"/>
    <property type="match status" value="1"/>
</dbReference>
<reference evidence="1 2" key="1">
    <citation type="submission" date="2015-09" db="EMBL/GenBank/DDBJ databases">
        <authorList>
            <consortium name="Swine Surveillance"/>
        </authorList>
    </citation>
    <scope>NUCLEOTIDE SEQUENCE [LARGE SCALE GENOMIC DNA]</scope>
    <source>
        <strain evidence="1 2">CECT 7688</strain>
    </source>
</reference>
<gene>
    <name evidence="1" type="ORF">SHM7688_00043</name>
</gene>
<accession>A0A0P1F890</accession>
<dbReference type="InterPro" id="IPR036034">
    <property type="entry name" value="PDZ_sf"/>
</dbReference>
<dbReference type="AlphaFoldDB" id="A0A0P1F890"/>
<dbReference type="OrthoDB" id="9812068at2"/>
<dbReference type="STRING" id="321267.SHM7688_00043"/>
<dbReference type="RefSeq" id="WP_058238012.1">
    <property type="nucleotide sequence ID" value="NZ_CYPW01000001.1"/>
</dbReference>
<name>A0A0P1F890_9RHOB</name>